<gene>
    <name evidence="1" type="primary">pseF</name>
    <name evidence="1" type="ORF">IAB19_08345</name>
</gene>
<dbReference type="NCBIfam" id="TIGR03584">
    <property type="entry name" value="PseF"/>
    <property type="match status" value="1"/>
</dbReference>
<dbReference type="InterPro" id="IPR003329">
    <property type="entry name" value="Cytidylyl_trans"/>
</dbReference>
<dbReference type="PANTHER" id="PTHR21485">
    <property type="entry name" value="HAD SUPERFAMILY MEMBERS CMAS AND KDSC"/>
    <property type="match status" value="1"/>
</dbReference>
<dbReference type="Pfam" id="PF02348">
    <property type="entry name" value="CTP_transf_3"/>
    <property type="match status" value="1"/>
</dbReference>
<accession>A0A9D9DDE1</accession>
<dbReference type="InterPro" id="IPR050793">
    <property type="entry name" value="CMP-NeuNAc_synthase"/>
</dbReference>
<evidence type="ECO:0000313" key="2">
    <source>
        <dbReference type="Proteomes" id="UP000823631"/>
    </source>
</evidence>
<dbReference type="Proteomes" id="UP000823631">
    <property type="component" value="Unassembled WGS sequence"/>
</dbReference>
<keyword evidence="1" id="KW-0548">Nucleotidyltransferase</keyword>
<dbReference type="EMBL" id="JADINH010000171">
    <property type="protein sequence ID" value="MBO8416373.1"/>
    <property type="molecule type" value="Genomic_DNA"/>
</dbReference>
<dbReference type="AlphaFoldDB" id="A0A9D9DDE1"/>
<keyword evidence="1" id="KW-0808">Transferase</keyword>
<dbReference type="SUPFAM" id="SSF53448">
    <property type="entry name" value="Nucleotide-diphospho-sugar transferases"/>
    <property type="match status" value="1"/>
</dbReference>
<protein>
    <submittedName>
        <fullName evidence="1">Pseudaminic acid cytidylyltransferase</fullName>
        <ecNumber evidence="1">2.7.7.81</ecNumber>
    </submittedName>
</protein>
<dbReference type="GO" id="GO:0008781">
    <property type="term" value="F:N-acylneuraminate cytidylyltransferase activity"/>
    <property type="evidence" value="ECO:0007669"/>
    <property type="project" value="TreeGrafter"/>
</dbReference>
<dbReference type="InterPro" id="IPR029044">
    <property type="entry name" value="Nucleotide-diphossugar_trans"/>
</dbReference>
<comment type="caution">
    <text evidence="1">The sequence shown here is derived from an EMBL/GenBank/DDBJ whole genome shotgun (WGS) entry which is preliminary data.</text>
</comment>
<dbReference type="EC" id="2.7.7.81" evidence="1"/>
<dbReference type="Gene3D" id="3.90.550.10">
    <property type="entry name" value="Spore Coat Polysaccharide Biosynthesis Protein SpsA, Chain A"/>
    <property type="match status" value="1"/>
</dbReference>
<dbReference type="CDD" id="cd02513">
    <property type="entry name" value="CMP-NeuAc_Synthase"/>
    <property type="match status" value="1"/>
</dbReference>
<dbReference type="PANTHER" id="PTHR21485:SF6">
    <property type="entry name" value="N-ACYLNEURAMINATE CYTIDYLYLTRANSFERASE-RELATED"/>
    <property type="match status" value="1"/>
</dbReference>
<reference evidence="1" key="1">
    <citation type="submission" date="2020-10" db="EMBL/GenBank/DDBJ databases">
        <authorList>
            <person name="Gilroy R."/>
        </authorList>
    </citation>
    <scope>NUCLEOTIDE SEQUENCE</scope>
    <source>
        <strain evidence="1">17213</strain>
    </source>
</reference>
<dbReference type="InterPro" id="IPR020039">
    <property type="entry name" value="PseF"/>
</dbReference>
<evidence type="ECO:0000313" key="1">
    <source>
        <dbReference type="EMBL" id="MBO8416373.1"/>
    </source>
</evidence>
<reference evidence="1" key="2">
    <citation type="journal article" date="2021" name="PeerJ">
        <title>Extensive microbial diversity within the chicken gut microbiome revealed by metagenomics and culture.</title>
        <authorList>
            <person name="Gilroy R."/>
            <person name="Ravi A."/>
            <person name="Getino M."/>
            <person name="Pursley I."/>
            <person name="Horton D.L."/>
            <person name="Alikhan N.F."/>
            <person name="Baker D."/>
            <person name="Gharbi K."/>
            <person name="Hall N."/>
            <person name="Watson M."/>
            <person name="Adriaenssens E.M."/>
            <person name="Foster-Nyarko E."/>
            <person name="Jarju S."/>
            <person name="Secka A."/>
            <person name="Antonio M."/>
            <person name="Oren A."/>
            <person name="Chaudhuri R.R."/>
            <person name="La Ragione R."/>
            <person name="Hildebrand F."/>
            <person name="Pallen M.J."/>
        </authorList>
    </citation>
    <scope>NUCLEOTIDE SEQUENCE</scope>
    <source>
        <strain evidence="1">17213</strain>
    </source>
</reference>
<sequence>MRNLAVIPARGGSVRIPHKNICDFEGRPLISYSIEAAQKSGLFDMIMVSTDDEKIAAVAREWGAEVPFMRSAELSDHYTGTFAVTKDAVLRLENECHQFFDSVCCIYATAPLLTPKYLKEAYELFVSSHADSVMACCEFNFPVQRAQYVDDDHCPHPFMPDCMPMRSQDLKKAVHDAGQFYFYAKNRFHPVDKHQEVVRVFELPRHRVLDIDTPEDLALARVMFRAVKELGLD</sequence>
<proteinExistence type="predicted"/>
<name>A0A9D9DDE1_9GAMM</name>
<organism evidence="1 2">
    <name type="scientific">Candidatus Avisuccinivibrio stercorigallinarum</name>
    <dbReference type="NCBI Taxonomy" id="2840704"/>
    <lineage>
        <taxon>Bacteria</taxon>
        <taxon>Pseudomonadati</taxon>
        <taxon>Pseudomonadota</taxon>
        <taxon>Gammaproteobacteria</taxon>
        <taxon>Aeromonadales</taxon>
        <taxon>Succinivibrionaceae</taxon>
        <taxon>Succinivibrionaceae incertae sedis</taxon>
        <taxon>Candidatus Avisuccinivibrio</taxon>
    </lineage>
</organism>